<dbReference type="GO" id="GO:0005634">
    <property type="term" value="C:nucleus"/>
    <property type="evidence" value="ECO:0007669"/>
    <property type="project" value="UniProtKB-SubCell"/>
</dbReference>
<dbReference type="Pfam" id="PF01764">
    <property type="entry name" value="Lipase_3"/>
    <property type="match status" value="1"/>
</dbReference>
<gene>
    <name evidence="9" type="ORF">ERUC_LOCUS14645</name>
</gene>
<dbReference type="Gene3D" id="3.40.50.1820">
    <property type="entry name" value="alpha/beta hydrolase"/>
    <property type="match status" value="1"/>
</dbReference>
<evidence type="ECO:0000259" key="7">
    <source>
        <dbReference type="Pfam" id="PF01764"/>
    </source>
</evidence>
<evidence type="ECO:0000256" key="5">
    <source>
        <dbReference type="ARBA" id="ARBA00022821"/>
    </source>
</evidence>
<dbReference type="Pfam" id="PF18117">
    <property type="entry name" value="EDS1_EP"/>
    <property type="match status" value="1"/>
</dbReference>
<accession>A0ABC8JRJ2</accession>
<dbReference type="PANTHER" id="PTHR47413:SF5">
    <property type="entry name" value="LIPASE-LIKE PAD4"/>
    <property type="match status" value="1"/>
</dbReference>
<dbReference type="InterPro" id="IPR029058">
    <property type="entry name" value="AB_hydrolase_fold"/>
</dbReference>
<sequence>MEECRFETSELQASLMMSTPLWSDSWSLCNAADSAGNIQIQHVAGIMYVALPKVEMNQPWNLVDLEVAGDGLFAALSSSLPSGEPPLMVNGVILEHFVSTGLLIQSQITQGLKLEETKQVVITGHSTGGAFAALTALWLLSQPSPPLFHLLCITFGSPFLGNQSLSSSVSLSCLALKFCHVVAIHDLVPRGNDDRFWPFGTYLLCSDSGGICLDNADSVRGMFRILNSTGTNIEEHQSYGYYVSTLSHQILISRSFRGGRISENRYEAGVALAVESLGFSNDQESCFSVKECIETATKKSRAPILRASELPKHIQWYKDRCDESPKQFGYYDNFKQFSNPREIRVNMSRAKLAKFWDGVFEMVEKNELPFDFHMGKKWVYTSQFYQLLAEPLDIAYFYKYKYSRTSGHYMKSGNRPKRYVVIDKWWKEKREPRKVKHARTRYASTTQDTCFWAKLEEAKECLEDLISESSDAQKRTLLWEKIVGFESYADTLVKMKEVSKDVLATNSSYSVWVEKLREFKFKVGNEVFDESDAMET</sequence>
<comment type="subcellular location">
    <subcellularLocation>
        <location evidence="2">Cytoplasm</location>
    </subcellularLocation>
    <subcellularLocation>
        <location evidence="1">Nucleus</location>
    </subcellularLocation>
</comment>
<name>A0ABC8JRJ2_ERUVS</name>
<evidence type="ECO:0000313" key="9">
    <source>
        <dbReference type="EMBL" id="CAH8337669.1"/>
    </source>
</evidence>
<dbReference type="GO" id="GO:0016787">
    <property type="term" value="F:hydrolase activity"/>
    <property type="evidence" value="ECO:0007669"/>
    <property type="project" value="UniProtKB-KW"/>
</dbReference>
<keyword evidence="5" id="KW-0611">Plant defense</keyword>
<protein>
    <recommendedName>
        <fullName evidence="11">Lipase-like PAD4</fullName>
    </recommendedName>
</protein>
<evidence type="ECO:0000256" key="6">
    <source>
        <dbReference type="ARBA" id="ARBA00023242"/>
    </source>
</evidence>
<dbReference type="SUPFAM" id="SSF53474">
    <property type="entry name" value="alpha/beta-Hydrolases"/>
    <property type="match status" value="1"/>
</dbReference>
<dbReference type="Proteomes" id="UP001642260">
    <property type="component" value="Unassembled WGS sequence"/>
</dbReference>
<dbReference type="GO" id="GO:0005737">
    <property type="term" value="C:cytoplasm"/>
    <property type="evidence" value="ECO:0007669"/>
    <property type="project" value="UniProtKB-SubCell"/>
</dbReference>
<keyword evidence="3" id="KW-0963">Cytoplasm</keyword>
<evidence type="ECO:0000256" key="2">
    <source>
        <dbReference type="ARBA" id="ARBA00004496"/>
    </source>
</evidence>
<evidence type="ECO:0008006" key="11">
    <source>
        <dbReference type="Google" id="ProtNLM"/>
    </source>
</evidence>
<dbReference type="GO" id="GO:0006952">
    <property type="term" value="P:defense response"/>
    <property type="evidence" value="ECO:0007669"/>
    <property type="project" value="UniProtKB-KW"/>
</dbReference>
<evidence type="ECO:0000259" key="8">
    <source>
        <dbReference type="Pfam" id="PF18117"/>
    </source>
</evidence>
<keyword evidence="4" id="KW-0378">Hydrolase</keyword>
<dbReference type="InterPro" id="IPR002921">
    <property type="entry name" value="Fungal_lipase-type"/>
</dbReference>
<organism evidence="9 10">
    <name type="scientific">Eruca vesicaria subsp. sativa</name>
    <name type="common">Garden rocket</name>
    <name type="synonym">Eruca sativa</name>
    <dbReference type="NCBI Taxonomy" id="29727"/>
    <lineage>
        <taxon>Eukaryota</taxon>
        <taxon>Viridiplantae</taxon>
        <taxon>Streptophyta</taxon>
        <taxon>Embryophyta</taxon>
        <taxon>Tracheophyta</taxon>
        <taxon>Spermatophyta</taxon>
        <taxon>Magnoliopsida</taxon>
        <taxon>eudicotyledons</taxon>
        <taxon>Gunneridae</taxon>
        <taxon>Pentapetalae</taxon>
        <taxon>rosids</taxon>
        <taxon>malvids</taxon>
        <taxon>Brassicales</taxon>
        <taxon>Brassicaceae</taxon>
        <taxon>Brassiceae</taxon>
        <taxon>Eruca</taxon>
    </lineage>
</organism>
<feature type="domain" description="EDS1 EP" evidence="8">
    <location>
        <begin position="312"/>
        <end position="526"/>
    </location>
</feature>
<keyword evidence="10" id="KW-1185">Reference proteome</keyword>
<dbReference type="InterPro" id="IPR041266">
    <property type="entry name" value="EDS1_EP"/>
</dbReference>
<feature type="domain" description="Fungal lipase-type" evidence="7">
    <location>
        <begin position="95"/>
        <end position="190"/>
    </location>
</feature>
<reference evidence="9 10" key="1">
    <citation type="submission" date="2022-03" db="EMBL/GenBank/DDBJ databases">
        <authorList>
            <person name="Macdonald S."/>
            <person name="Ahmed S."/>
            <person name="Newling K."/>
        </authorList>
    </citation>
    <scope>NUCLEOTIDE SEQUENCE [LARGE SCALE GENOMIC DNA]</scope>
</reference>
<dbReference type="AlphaFoldDB" id="A0ABC8JRJ2"/>
<evidence type="ECO:0000313" key="10">
    <source>
        <dbReference type="Proteomes" id="UP001642260"/>
    </source>
</evidence>
<keyword evidence="6" id="KW-0539">Nucleus</keyword>
<dbReference type="PANTHER" id="PTHR47413">
    <property type="entry name" value="LIPASE-LIKE PAD4"/>
    <property type="match status" value="1"/>
</dbReference>
<comment type="caution">
    <text evidence="9">The sequence shown here is derived from an EMBL/GenBank/DDBJ whole genome shotgun (WGS) entry which is preliminary data.</text>
</comment>
<dbReference type="EMBL" id="CAKOAT010137932">
    <property type="protein sequence ID" value="CAH8337669.1"/>
    <property type="molecule type" value="Genomic_DNA"/>
</dbReference>
<proteinExistence type="predicted"/>
<evidence type="ECO:0000256" key="1">
    <source>
        <dbReference type="ARBA" id="ARBA00004123"/>
    </source>
</evidence>
<evidence type="ECO:0000256" key="3">
    <source>
        <dbReference type="ARBA" id="ARBA00022490"/>
    </source>
</evidence>
<dbReference type="CDD" id="cd00741">
    <property type="entry name" value="Lipase"/>
    <property type="match status" value="1"/>
</dbReference>
<evidence type="ECO:0000256" key="4">
    <source>
        <dbReference type="ARBA" id="ARBA00022801"/>
    </source>
</evidence>